<keyword evidence="5" id="KW-1185">Reference proteome</keyword>
<reference evidence="4 5" key="1">
    <citation type="submission" date="2024-07" db="EMBL/GenBank/DDBJ databases">
        <title>Marimonas sp.nov., isolated from tidal-flat sediment.</title>
        <authorList>
            <person name="Jayan J.N."/>
            <person name="Lee S.S."/>
        </authorList>
    </citation>
    <scope>NUCLEOTIDE SEQUENCE [LARGE SCALE GENOMIC DNA]</scope>
    <source>
        <strain evidence="4 5">MJW-29</strain>
    </source>
</reference>
<dbReference type="PROSITE" id="PS50125">
    <property type="entry name" value="GUANYLATE_CYCLASE_2"/>
    <property type="match status" value="1"/>
</dbReference>
<dbReference type="Proteomes" id="UP001556098">
    <property type="component" value="Unassembled WGS sequence"/>
</dbReference>
<dbReference type="SUPFAM" id="SSF55073">
    <property type="entry name" value="Nucleotide cyclase"/>
    <property type="match status" value="1"/>
</dbReference>
<protein>
    <submittedName>
        <fullName evidence="4">Adenylate/guanylate cyclase domain-containing protein</fullName>
    </submittedName>
</protein>
<gene>
    <name evidence="4" type="ORF">AB2B41_20575</name>
</gene>
<dbReference type="Gene3D" id="3.30.70.1230">
    <property type="entry name" value="Nucleotide cyclase"/>
    <property type="match status" value="1"/>
</dbReference>
<accession>A0ABV3RU27</accession>
<dbReference type="Gene3D" id="1.25.40.10">
    <property type="entry name" value="Tetratricopeptide repeat domain"/>
    <property type="match status" value="3"/>
</dbReference>
<dbReference type="Gene3D" id="3.40.50.10070">
    <property type="entry name" value="TolB, N-terminal domain"/>
    <property type="match status" value="2"/>
</dbReference>
<feature type="repeat" description="TPR" evidence="1">
    <location>
        <begin position="897"/>
        <end position="930"/>
    </location>
</feature>
<feature type="repeat" description="TPR" evidence="1">
    <location>
        <begin position="863"/>
        <end position="896"/>
    </location>
</feature>
<dbReference type="Pfam" id="PF13181">
    <property type="entry name" value="TPR_8"/>
    <property type="match status" value="2"/>
</dbReference>
<dbReference type="EMBL" id="JBFNXX010000027">
    <property type="protein sequence ID" value="MEW9922007.1"/>
    <property type="molecule type" value="Genomic_DNA"/>
</dbReference>
<dbReference type="PROSITE" id="PS50005">
    <property type="entry name" value="TPR"/>
    <property type="match status" value="2"/>
</dbReference>
<keyword evidence="2" id="KW-0812">Transmembrane</keyword>
<evidence type="ECO:0000259" key="3">
    <source>
        <dbReference type="PROSITE" id="PS50125"/>
    </source>
</evidence>
<dbReference type="SUPFAM" id="SSF48452">
    <property type="entry name" value="TPR-like"/>
    <property type="match status" value="2"/>
</dbReference>
<dbReference type="Pfam" id="PF00211">
    <property type="entry name" value="Guanylate_cyc"/>
    <property type="match status" value="1"/>
</dbReference>
<comment type="caution">
    <text evidence="4">The sequence shown here is derived from an EMBL/GenBank/DDBJ whole genome shotgun (WGS) entry which is preliminary data.</text>
</comment>
<dbReference type="RefSeq" id="WP_367879706.1">
    <property type="nucleotide sequence ID" value="NZ_JBFNXX010000027.1"/>
</dbReference>
<name>A0ABV3RU27_9RHOB</name>
<dbReference type="InterPro" id="IPR011990">
    <property type="entry name" value="TPR-like_helical_dom_sf"/>
</dbReference>
<dbReference type="PANTHER" id="PTHR43081:SF19">
    <property type="entry name" value="PH-SENSITIVE ADENYLATE CYCLASE RV1264"/>
    <property type="match status" value="1"/>
</dbReference>
<dbReference type="InterPro" id="IPR050697">
    <property type="entry name" value="Adenylyl/Guanylyl_Cyclase_3/4"/>
</dbReference>
<evidence type="ECO:0000313" key="5">
    <source>
        <dbReference type="Proteomes" id="UP001556098"/>
    </source>
</evidence>
<dbReference type="SMART" id="SM00028">
    <property type="entry name" value="TPR"/>
    <property type="match status" value="4"/>
</dbReference>
<evidence type="ECO:0000256" key="1">
    <source>
        <dbReference type="PROSITE-ProRule" id="PRU00339"/>
    </source>
</evidence>
<keyword evidence="2" id="KW-0472">Membrane</keyword>
<proteinExistence type="predicted"/>
<dbReference type="InterPro" id="IPR029787">
    <property type="entry name" value="Nucleotide_cyclase"/>
</dbReference>
<keyword evidence="1" id="KW-0802">TPR repeat</keyword>
<dbReference type="PANTHER" id="PTHR43081">
    <property type="entry name" value="ADENYLATE CYCLASE, TERMINAL-DIFFERENTIATION SPECIFIC-RELATED"/>
    <property type="match status" value="1"/>
</dbReference>
<dbReference type="CDD" id="cd07302">
    <property type="entry name" value="CHD"/>
    <property type="match status" value="1"/>
</dbReference>
<evidence type="ECO:0000256" key="2">
    <source>
        <dbReference type="SAM" id="Phobius"/>
    </source>
</evidence>
<dbReference type="SUPFAM" id="SSF52964">
    <property type="entry name" value="TolB, N-terminal domain"/>
    <property type="match status" value="1"/>
</dbReference>
<keyword evidence="2" id="KW-1133">Transmembrane helix</keyword>
<sequence>MERRIAAVLAADMVGFSRLIERDEMGTLKRQKCHLNELIEPTITAKKGRIVKLTGDGLIAEFSSVVEAVQCAVSVQAEMAAREEDFPDDEKIQYRVAVHLGDVVFDDGDVYGDGVNVAARLEGLAAPGGVVVSGTAYDVLKANVDVAYKSLGEQQLKNIATPVRVYQVVEGVPIAPAASPSKRVPLVAAAVVVLAMLGGLLWWLQRPDFKPVDPAEMALTLPQDPSIAVLPFELRGNAGEHDWVADGITDSIIATLSLAPELVVIGRSTMISYKDRNASAADIARELGVRYVMSGSVTVSGDQLVVRTELADALEGNVIWAVQKDSNVNDLMAAQDEIAELVFEETSVALTEGQGAARSWIKAAGGFDTYVELIRGRVEFQKFSPEGHANAEDIWGALYDQNPDTAFTSYLMGYLHLQKLWLGISKDPAKDLAEAERFARQALNAEEFGEGYTLMAYLDVAKGNCNGANTHADRAQALSPSVSEAHLLGGSIKIQCGRVEEGLLDMERGMRMEPNYPDFVPEIVVYARLELGRYDKARELAEAVMASDDIVDPGAKPHAAAHLAVLSVFEGDMTEARHWGQELMELNPKATAAAERASRLNYVNQNFVEKYVAALVAAGIPETAPAEPEETLDPQKDMPSIAVLPFENLSGDPDQEYFADGITEDLITDMSKLSGLLVIARNSTFAYKSRSVPIDEIAKELGVRYVLEGSVRRSGDQVRINAKLIDARTKINLWAERYDGALANVFALQDEVTQKIVSALSVTLTPEEQESLTEAYEVNPEAYDLYLRGQSLVNAYSPQSSIEARDYLERAIALDPSFGRAYAGLALSYAADATFGWSSDPAIAQERAIQYARKALALNSSSPQIYITLAQVYGSQRNLDAGIEEVERAIALDPDFADAYVLLGMFLSFSGKPDEGIQSIRKAMELSPQHGYIYPYGLAVGYFVKGQYDEAIAILESVLERNSNFQQGRLLYIAILGLLDRTDDAEWEAEEVLAALPNFSIAEEEKRVRYIRENDRERYVSGLRKAGLPE</sequence>
<evidence type="ECO:0000313" key="4">
    <source>
        <dbReference type="EMBL" id="MEW9922007.1"/>
    </source>
</evidence>
<feature type="transmembrane region" description="Helical" evidence="2">
    <location>
        <begin position="184"/>
        <end position="204"/>
    </location>
</feature>
<organism evidence="4 5">
    <name type="scientific">Sulfitobacter sediminis</name>
    <dbReference type="NCBI Taxonomy" id="3234186"/>
    <lineage>
        <taxon>Bacteria</taxon>
        <taxon>Pseudomonadati</taxon>
        <taxon>Pseudomonadota</taxon>
        <taxon>Alphaproteobacteria</taxon>
        <taxon>Rhodobacterales</taxon>
        <taxon>Roseobacteraceae</taxon>
        <taxon>Sulfitobacter</taxon>
    </lineage>
</organism>
<dbReference type="InterPro" id="IPR001054">
    <property type="entry name" value="A/G_cyclase"/>
</dbReference>
<feature type="domain" description="Guanylate cyclase" evidence="3">
    <location>
        <begin position="7"/>
        <end position="122"/>
    </location>
</feature>
<dbReference type="InterPro" id="IPR019734">
    <property type="entry name" value="TPR_rpt"/>
</dbReference>